<evidence type="ECO:0000256" key="5">
    <source>
        <dbReference type="ARBA" id="ARBA00022737"/>
    </source>
</evidence>
<evidence type="ECO:0000313" key="15">
    <source>
        <dbReference type="Proteomes" id="UP001168098"/>
    </source>
</evidence>
<evidence type="ECO:0000256" key="1">
    <source>
        <dbReference type="ARBA" id="ARBA00004229"/>
    </source>
</evidence>
<keyword evidence="5" id="KW-0677">Repeat</keyword>
<proteinExistence type="predicted"/>
<evidence type="ECO:0000313" key="14">
    <source>
        <dbReference type="EMBL" id="KAJ9682855.1"/>
    </source>
</evidence>
<keyword evidence="2" id="KW-0150">Chloroplast</keyword>
<dbReference type="FunFam" id="3.30.110.60:FF:000003">
    <property type="entry name" value="CRM-domain containing factor CFM3B, chloroplastic"/>
    <property type="match status" value="1"/>
</dbReference>
<dbReference type="InterPro" id="IPR035920">
    <property type="entry name" value="YhbY-like_sf"/>
</dbReference>
<gene>
    <name evidence="14" type="ORF">PVL29_018727</name>
</gene>
<protein>
    <recommendedName>
        <fullName evidence="13">CRM domain-containing protein</fullName>
    </recommendedName>
</protein>
<evidence type="ECO:0000256" key="3">
    <source>
        <dbReference type="ARBA" id="ARBA00022640"/>
    </source>
</evidence>
<accession>A0AA39DGK4</accession>
<organism evidence="14 15">
    <name type="scientific">Vitis rotundifolia</name>
    <name type="common">Muscadine grape</name>
    <dbReference type="NCBI Taxonomy" id="103349"/>
    <lineage>
        <taxon>Eukaryota</taxon>
        <taxon>Viridiplantae</taxon>
        <taxon>Streptophyta</taxon>
        <taxon>Embryophyta</taxon>
        <taxon>Tracheophyta</taxon>
        <taxon>Spermatophyta</taxon>
        <taxon>Magnoliopsida</taxon>
        <taxon>eudicotyledons</taxon>
        <taxon>Gunneridae</taxon>
        <taxon>Pentapetalae</taxon>
        <taxon>rosids</taxon>
        <taxon>Vitales</taxon>
        <taxon>Vitaceae</taxon>
        <taxon>Viteae</taxon>
        <taxon>Vitis</taxon>
    </lineage>
</organism>
<dbReference type="GO" id="GO:0000373">
    <property type="term" value="P:Group II intron splicing"/>
    <property type="evidence" value="ECO:0007669"/>
    <property type="project" value="UniProtKB-ARBA"/>
</dbReference>
<comment type="caution">
    <text evidence="14">The sequence shown here is derived from an EMBL/GenBank/DDBJ whole genome shotgun (WGS) entry which is preliminary data.</text>
</comment>
<feature type="domain" description="CRM" evidence="13">
    <location>
        <begin position="201"/>
        <end position="297"/>
    </location>
</feature>
<dbReference type="SUPFAM" id="SSF75471">
    <property type="entry name" value="YhbY-like"/>
    <property type="match status" value="3"/>
</dbReference>
<evidence type="ECO:0000256" key="10">
    <source>
        <dbReference type="PROSITE-ProRule" id="PRU00626"/>
    </source>
</evidence>
<feature type="region of interest" description="Disordered" evidence="12">
    <location>
        <begin position="99"/>
        <end position="126"/>
    </location>
</feature>
<evidence type="ECO:0000256" key="4">
    <source>
        <dbReference type="ARBA" id="ARBA00022664"/>
    </source>
</evidence>
<feature type="compositionally biased region" description="Low complexity" evidence="12">
    <location>
        <begin position="8"/>
        <end position="29"/>
    </location>
</feature>
<dbReference type="Pfam" id="PF01985">
    <property type="entry name" value="CRS1_YhbY"/>
    <property type="match status" value="3"/>
</dbReference>
<keyword evidence="11" id="KW-0175">Coiled coil</keyword>
<reference evidence="14 15" key="1">
    <citation type="journal article" date="2023" name="BMC Biotechnol.">
        <title>Vitis rotundifolia cv Carlos genome sequencing.</title>
        <authorList>
            <person name="Huff M."/>
            <person name="Hulse-Kemp A."/>
            <person name="Scheffler B."/>
            <person name="Youngblood R."/>
            <person name="Simpson S."/>
            <person name="Babiker E."/>
            <person name="Staton M."/>
        </authorList>
    </citation>
    <scope>NUCLEOTIDE SEQUENCE [LARGE SCALE GENOMIC DNA]</scope>
    <source>
        <tissue evidence="14">Leaf</tissue>
    </source>
</reference>
<dbReference type="InterPro" id="IPR001890">
    <property type="entry name" value="RNA-binding_CRM"/>
</dbReference>
<dbReference type="GO" id="GO:0009507">
    <property type="term" value="C:chloroplast"/>
    <property type="evidence" value="ECO:0007669"/>
    <property type="project" value="UniProtKB-SubCell"/>
</dbReference>
<dbReference type="InterPro" id="IPR045278">
    <property type="entry name" value="CRS1/CFM2/CFM3"/>
</dbReference>
<evidence type="ECO:0000256" key="2">
    <source>
        <dbReference type="ARBA" id="ARBA00022528"/>
    </source>
</evidence>
<comment type="subcellular location">
    <subcellularLocation>
        <location evidence="1">Plastid</location>
        <location evidence="1">Chloroplast</location>
    </subcellularLocation>
</comment>
<dbReference type="GO" id="GO:0003729">
    <property type="term" value="F:mRNA binding"/>
    <property type="evidence" value="ECO:0007669"/>
    <property type="project" value="InterPro"/>
</dbReference>
<dbReference type="Proteomes" id="UP001168098">
    <property type="component" value="Unassembled WGS sequence"/>
</dbReference>
<dbReference type="FunFam" id="3.30.110.60:FF:000002">
    <property type="entry name" value="CRS2-associated factor 1, chloroplastic"/>
    <property type="match status" value="1"/>
</dbReference>
<evidence type="ECO:0000256" key="6">
    <source>
        <dbReference type="ARBA" id="ARBA00022884"/>
    </source>
</evidence>
<dbReference type="PANTHER" id="PTHR31846:SF10">
    <property type="entry name" value="CHLOROPLASTIC GROUP IIA INTRON SPLICING FACILITATOR CRS1, CHLOROPLASTIC"/>
    <property type="match status" value="1"/>
</dbReference>
<dbReference type="GO" id="GO:0006397">
    <property type="term" value="P:mRNA processing"/>
    <property type="evidence" value="ECO:0007669"/>
    <property type="project" value="UniProtKB-KW"/>
</dbReference>
<name>A0AA39DGK4_VITRO</name>
<keyword evidence="8" id="KW-0508">mRNA splicing</keyword>
<keyword evidence="6 10" id="KW-0694">RNA-binding</keyword>
<keyword evidence="9" id="KW-0687">Ribonucleoprotein</keyword>
<feature type="domain" description="CRM" evidence="13">
    <location>
        <begin position="634"/>
        <end position="734"/>
    </location>
</feature>
<dbReference type="SMART" id="SM01103">
    <property type="entry name" value="CRS1_YhbY"/>
    <property type="match status" value="3"/>
</dbReference>
<evidence type="ECO:0000256" key="9">
    <source>
        <dbReference type="ARBA" id="ARBA00023274"/>
    </source>
</evidence>
<keyword evidence="4" id="KW-0507">mRNA processing</keyword>
<evidence type="ECO:0000256" key="12">
    <source>
        <dbReference type="SAM" id="MobiDB-lite"/>
    </source>
</evidence>
<evidence type="ECO:0000256" key="11">
    <source>
        <dbReference type="SAM" id="Coils"/>
    </source>
</evidence>
<dbReference type="AlphaFoldDB" id="A0AA39DGK4"/>
<feature type="domain" description="CRM" evidence="13">
    <location>
        <begin position="421"/>
        <end position="518"/>
    </location>
</feature>
<dbReference type="GO" id="GO:1990904">
    <property type="term" value="C:ribonucleoprotein complex"/>
    <property type="evidence" value="ECO:0007669"/>
    <property type="project" value="UniProtKB-KW"/>
</dbReference>
<dbReference type="PANTHER" id="PTHR31846">
    <property type="entry name" value="CRS1 / YHBY (CRM) DOMAIN-CONTAINING PROTEIN"/>
    <property type="match status" value="1"/>
</dbReference>
<sequence>MSPALFLSLSPLPNPSQFPSNSNSLSNSSTRILNPRRIHSFKPSPISTTTTTATTNHADHSISSQPVSGTDAAIKMPTAPWMKGPLLLQPNEVLDLSKARPKKVAGSAGAEKPDRSLTEKVSGGRGTKAMKKIIQSIVKLQETHNSDETQENSEEFEFGVSLEGFGGDENSRVGGKMPWLKTEKVVFRRTKKEKAVTVAELTLDPMLLERLRGEAAKMRKWVKVKKAGVTESVVDQIHMVWKSDELAMVKFDMPLCRNMDRAREILEIKTRGLVVWSKKDTLVVYRGSNYQSTSKHFQKMRPGLVAGADASNSKLTQSNFEDDLTISEIKFQESTTGEKLGRKDGEEDCSPTGIFMEEMVDSQPVNGSLFEREADRLLDGLGPRFIDWWRPKPLPVDADLLPEVLPGFRSPFRLSPPQTRSKLTDDELTYLRKLAYALPTHFVLGRNRKLQGLAAAILKLWEKSLIVKIAIKWGIPNTKNEQMANELKCLTGGVLLLRNKFFIILYRGKDFLPCRVANLIVEREMEFKGCQIREEDARLKAIETSFLTDEPLANTSTAGTLSEFQNIETEFRGLKDGNAETEVELEAEKERLEKELKKQERKLFILKMKIERSAKVLAKLNSAWRPADHDADKEMITEEERECFRKIGQKMDSSLLLGRRGVFDGVIEGLHQHWKHREIVKVITMQRSFSQVLYTAKLLESESGGVLVSIDKLKEGHAIIIYRGKNYRRPIKLVPKNLLTKREALNRSLEMQRIGSLKFFAYQRQQAISDLKLKLADLQKGSRRIDQRESEKFTKHEPPDVPYHESYFQGVKRCGYAIRGESSAHHAPS</sequence>
<dbReference type="EMBL" id="JARBHA010000014">
    <property type="protein sequence ID" value="KAJ9682855.1"/>
    <property type="molecule type" value="Genomic_DNA"/>
</dbReference>
<evidence type="ECO:0000259" key="13">
    <source>
        <dbReference type="PROSITE" id="PS51295"/>
    </source>
</evidence>
<keyword evidence="3" id="KW-0934">Plastid</keyword>
<dbReference type="Gene3D" id="3.30.110.60">
    <property type="entry name" value="YhbY-like"/>
    <property type="match status" value="3"/>
</dbReference>
<keyword evidence="7" id="KW-0809">Transit peptide</keyword>
<evidence type="ECO:0000256" key="7">
    <source>
        <dbReference type="ARBA" id="ARBA00022946"/>
    </source>
</evidence>
<feature type="coiled-coil region" evidence="11">
    <location>
        <begin position="575"/>
        <end position="609"/>
    </location>
</feature>
<keyword evidence="15" id="KW-1185">Reference proteome</keyword>
<feature type="region of interest" description="Disordered" evidence="12">
    <location>
        <begin position="8"/>
        <end position="69"/>
    </location>
</feature>
<dbReference type="PROSITE" id="PS51295">
    <property type="entry name" value="CRM"/>
    <property type="match status" value="3"/>
</dbReference>
<evidence type="ECO:0000256" key="8">
    <source>
        <dbReference type="ARBA" id="ARBA00023187"/>
    </source>
</evidence>